<keyword evidence="2 3" id="KW-0813">Transport</keyword>
<dbReference type="SUPFAM" id="SSF74788">
    <property type="entry name" value="Cullin repeat-like"/>
    <property type="match status" value="1"/>
</dbReference>
<dbReference type="AlphaFoldDB" id="W9RZM0"/>
<dbReference type="STRING" id="981085.W9RZM0"/>
<dbReference type="Proteomes" id="UP000030645">
    <property type="component" value="Unassembled WGS sequence"/>
</dbReference>
<comment type="similarity">
    <text evidence="1 3">Belongs to the EXO70 family.</text>
</comment>
<reference evidence="6" key="1">
    <citation type="submission" date="2013-01" db="EMBL/GenBank/DDBJ databases">
        <title>Draft Genome Sequence of a Mulberry Tree, Morus notabilis C.K. Schneid.</title>
        <authorList>
            <person name="He N."/>
            <person name="Zhao S."/>
        </authorList>
    </citation>
    <scope>NUCLEOTIDE SEQUENCE</scope>
</reference>
<dbReference type="GO" id="GO:0005546">
    <property type="term" value="F:phosphatidylinositol-4,5-bisphosphate binding"/>
    <property type="evidence" value="ECO:0007669"/>
    <property type="project" value="InterPro"/>
</dbReference>
<evidence type="ECO:0000259" key="4">
    <source>
        <dbReference type="Pfam" id="PF03081"/>
    </source>
</evidence>
<dbReference type="GO" id="GO:0006887">
    <property type="term" value="P:exocytosis"/>
    <property type="evidence" value="ECO:0007669"/>
    <property type="project" value="UniProtKB-KW"/>
</dbReference>
<evidence type="ECO:0000256" key="3">
    <source>
        <dbReference type="RuleBase" id="RU365026"/>
    </source>
</evidence>
<evidence type="ECO:0000313" key="6">
    <source>
        <dbReference type="Proteomes" id="UP000030645"/>
    </source>
</evidence>
<evidence type="ECO:0000313" key="5">
    <source>
        <dbReference type="EMBL" id="EXC04885.1"/>
    </source>
</evidence>
<dbReference type="PANTHER" id="PTHR12542:SF92">
    <property type="entry name" value="EXOCYST COMPLEX COMPONENT EXO70E2"/>
    <property type="match status" value="1"/>
</dbReference>
<evidence type="ECO:0000256" key="2">
    <source>
        <dbReference type="ARBA" id="ARBA00022448"/>
    </source>
</evidence>
<dbReference type="InterPro" id="IPR004140">
    <property type="entry name" value="Exo70"/>
</dbReference>
<keyword evidence="3" id="KW-0268">Exocytosis</keyword>
<gene>
    <name evidence="5" type="ORF">L484_007117</name>
</gene>
<keyword evidence="6" id="KW-1185">Reference proteome</keyword>
<protein>
    <recommendedName>
        <fullName evidence="3">Exocyst subunit Exo70 family protein</fullName>
    </recommendedName>
</protein>
<organism evidence="5 6">
    <name type="scientific">Morus notabilis</name>
    <dbReference type="NCBI Taxonomy" id="981085"/>
    <lineage>
        <taxon>Eukaryota</taxon>
        <taxon>Viridiplantae</taxon>
        <taxon>Streptophyta</taxon>
        <taxon>Embryophyta</taxon>
        <taxon>Tracheophyta</taxon>
        <taxon>Spermatophyta</taxon>
        <taxon>Magnoliopsida</taxon>
        <taxon>eudicotyledons</taxon>
        <taxon>Gunneridae</taxon>
        <taxon>Pentapetalae</taxon>
        <taxon>rosids</taxon>
        <taxon>fabids</taxon>
        <taxon>Rosales</taxon>
        <taxon>Moraceae</taxon>
        <taxon>Moreae</taxon>
        <taxon>Morus</taxon>
    </lineage>
</organism>
<dbReference type="Pfam" id="PF20669">
    <property type="entry name" value="Exo70_N"/>
    <property type="match status" value="1"/>
</dbReference>
<name>W9RZM0_9ROSA</name>
<feature type="domain" description="Exocyst complex subunit Exo70 C-terminal" evidence="4">
    <location>
        <begin position="272"/>
        <end position="628"/>
    </location>
</feature>
<keyword evidence="3" id="KW-0653">Protein transport</keyword>
<comment type="function">
    <text evidence="3">Component of the exocyst complex.</text>
</comment>
<dbReference type="GO" id="GO:0015031">
    <property type="term" value="P:protein transport"/>
    <property type="evidence" value="ECO:0007669"/>
    <property type="project" value="UniProtKB-KW"/>
</dbReference>
<proteinExistence type="inferred from homology"/>
<accession>W9RZM0</accession>
<dbReference type="Gene3D" id="1.20.1280.170">
    <property type="entry name" value="Exocyst complex component Exo70"/>
    <property type="match status" value="1"/>
</dbReference>
<dbReference type="InterPro" id="IPR016159">
    <property type="entry name" value="Cullin_repeat-like_dom_sf"/>
</dbReference>
<dbReference type="eggNOG" id="KOG2344">
    <property type="taxonomic scope" value="Eukaryota"/>
</dbReference>
<dbReference type="EMBL" id="KE345513">
    <property type="protein sequence ID" value="EXC04885.1"/>
    <property type="molecule type" value="Genomic_DNA"/>
</dbReference>
<dbReference type="Pfam" id="PF03081">
    <property type="entry name" value="Exo70_C"/>
    <property type="match status" value="1"/>
</dbReference>
<evidence type="ECO:0000256" key="1">
    <source>
        <dbReference type="ARBA" id="ARBA00006756"/>
    </source>
</evidence>
<dbReference type="PANTHER" id="PTHR12542">
    <property type="entry name" value="EXOCYST COMPLEX PROTEIN EXO70"/>
    <property type="match status" value="1"/>
</dbReference>
<dbReference type="KEGG" id="mnt:21390525"/>
<dbReference type="GO" id="GO:0000145">
    <property type="term" value="C:exocyst"/>
    <property type="evidence" value="ECO:0007669"/>
    <property type="project" value="InterPro"/>
</dbReference>
<sequence>MEDFKSTIQTHEGNQHIIAAAFHLTKALVASNYLPEDMKKIFTDLDSHFSAMAVITETKGRKFTDLEQRLKHAEEEVVAWMSNPLMVCDSGPHEASQHFKVIDEIHSLMESLRNSPAADEFGKPTELLRRAESLLQTAMSRLEEELIHILHHHKQYFEPEYMSFRSCGSDDVYDESFVSVEEESQDEASRRNSTGSEFEDHLVDLIHPNVVPHLKSIAKMMFTSDYGQEFCQAFVKARKEALEEYWTTLEMETFSIEDMLRMDWKSLNYEIKKWNWIMKIIIRVYLPSEKRLCDQILGDFGSVSPYCFVETSKASMVYLLTFGEAVAMGDHRPEKLIRLLDMYEIVVDLLLDIDNLLFEEAGCYVRIEFHELLAKLGDCLRATFVEFRRVIASNMSTTPFPGGSIHPLTKYVMNYINTLAEYVDTLNVLLKDQDVEEEDPDSIFEMHNHTKDSSSSTSCPTAYHFRSITSTLESNLNTRSKLYKDGALQLVFLMNNINYIVQKVKGSKLGVFFGDTWIREHIAKVQQQATGYVRISWSYALSLIRSHDGHALPRVTFKERCRSFSIAFEEVYRNQTGWRVPDPQLREDLQISISQKVIHAYWNFTGRNSNDERHIKYTADDLENFLLDLFEGSSRSLQNSRRR</sequence>
<dbReference type="InterPro" id="IPR046364">
    <property type="entry name" value="Exo70_C"/>
</dbReference>
<dbReference type="OrthoDB" id="1922221at2759"/>